<dbReference type="EMBL" id="JAGKSQ010000002">
    <property type="protein sequence ID" value="MBP3950851.1"/>
    <property type="molecule type" value="Genomic_DNA"/>
</dbReference>
<dbReference type="CDD" id="cd04301">
    <property type="entry name" value="NAT_SF"/>
    <property type="match status" value="1"/>
</dbReference>
<gene>
    <name evidence="2" type="ORF">J7W16_06855</name>
</gene>
<dbReference type="InterPro" id="IPR000182">
    <property type="entry name" value="GNAT_dom"/>
</dbReference>
<dbReference type="RefSeq" id="WP_210596525.1">
    <property type="nucleotide sequence ID" value="NZ_JAGKSQ010000002.1"/>
</dbReference>
<proteinExistence type="predicted"/>
<feature type="domain" description="N-acetyltransferase" evidence="1">
    <location>
        <begin position="8"/>
        <end position="141"/>
    </location>
</feature>
<accession>A0A940WR83</accession>
<dbReference type="SUPFAM" id="SSF55729">
    <property type="entry name" value="Acyl-CoA N-acyltransferases (Nat)"/>
    <property type="match status" value="1"/>
</dbReference>
<evidence type="ECO:0000313" key="2">
    <source>
        <dbReference type="EMBL" id="MBP3950851.1"/>
    </source>
</evidence>
<dbReference type="Pfam" id="PF13508">
    <property type="entry name" value="Acetyltransf_7"/>
    <property type="match status" value="1"/>
</dbReference>
<protein>
    <submittedName>
        <fullName evidence="2">GNAT family N-acetyltransferase</fullName>
    </submittedName>
</protein>
<comment type="caution">
    <text evidence="2">The sequence shown here is derived from an EMBL/GenBank/DDBJ whole genome shotgun (WGS) entry which is preliminary data.</text>
</comment>
<reference evidence="2" key="1">
    <citation type="submission" date="2021-03" db="EMBL/GenBank/DDBJ databases">
        <title>Bacillus suaedae sp. nov., isolated from Suaeda aralocaspica.</title>
        <authorList>
            <person name="Lei R.F.R."/>
        </authorList>
    </citation>
    <scope>NUCLEOTIDE SEQUENCE</scope>
    <source>
        <strain evidence="2">YZJH907-2</strain>
    </source>
</reference>
<dbReference type="Gene3D" id="3.40.630.30">
    <property type="match status" value="1"/>
</dbReference>
<keyword evidence="3" id="KW-1185">Reference proteome</keyword>
<evidence type="ECO:0000259" key="1">
    <source>
        <dbReference type="PROSITE" id="PS51186"/>
    </source>
</evidence>
<dbReference type="GO" id="GO:0016747">
    <property type="term" value="F:acyltransferase activity, transferring groups other than amino-acyl groups"/>
    <property type="evidence" value="ECO:0007669"/>
    <property type="project" value="InterPro"/>
</dbReference>
<dbReference type="PANTHER" id="PTHR43233:SF1">
    <property type="entry name" value="FAMILY N-ACETYLTRANSFERASE, PUTATIVE (AFU_ORTHOLOGUE AFUA_6G03350)-RELATED"/>
    <property type="match status" value="1"/>
</dbReference>
<organism evidence="2 3">
    <name type="scientific">Halalkalibacter suaedae</name>
    <dbReference type="NCBI Taxonomy" id="2822140"/>
    <lineage>
        <taxon>Bacteria</taxon>
        <taxon>Bacillati</taxon>
        <taxon>Bacillota</taxon>
        <taxon>Bacilli</taxon>
        <taxon>Bacillales</taxon>
        <taxon>Bacillaceae</taxon>
        <taxon>Halalkalibacter</taxon>
    </lineage>
</organism>
<dbReference type="AlphaFoldDB" id="A0A940WR83"/>
<evidence type="ECO:0000313" key="3">
    <source>
        <dbReference type="Proteomes" id="UP000678228"/>
    </source>
</evidence>
<dbReference type="InterPro" id="IPR053144">
    <property type="entry name" value="Acetyltransferase_Butenolide"/>
</dbReference>
<dbReference type="Proteomes" id="UP000678228">
    <property type="component" value="Unassembled WGS sequence"/>
</dbReference>
<dbReference type="PROSITE" id="PS51186">
    <property type="entry name" value="GNAT"/>
    <property type="match status" value="1"/>
</dbReference>
<dbReference type="PANTHER" id="PTHR43233">
    <property type="entry name" value="FAMILY N-ACETYLTRANSFERASE, PUTATIVE (AFU_ORTHOLOGUE AFUA_6G03350)-RELATED"/>
    <property type="match status" value="1"/>
</dbReference>
<sequence>MEWHKDHYSISDDRIKIDIDAVFELLSTSYWAADRPIEVIKLSIEQSICFGIYCEDQQIGFARVVTDQVVFAWICDLIIHPNFRGNGLGKWLIRCIMEHPSIQVKSYGLATKDAHTLYQKFGFKHVDTMQLKIDQPSSWNQ</sequence>
<dbReference type="InterPro" id="IPR016181">
    <property type="entry name" value="Acyl_CoA_acyltransferase"/>
</dbReference>
<name>A0A940WR83_9BACI</name>